<feature type="compositionally biased region" description="Polar residues" evidence="1">
    <location>
        <begin position="159"/>
        <end position="170"/>
    </location>
</feature>
<accession>A0A813JQ67</accession>
<evidence type="ECO:0000313" key="2">
    <source>
        <dbReference type="EMBL" id="CAE8685938.1"/>
    </source>
</evidence>
<protein>
    <submittedName>
        <fullName evidence="2">Uncharacterized protein</fullName>
    </submittedName>
</protein>
<reference evidence="2" key="1">
    <citation type="submission" date="2021-02" db="EMBL/GenBank/DDBJ databases">
        <authorList>
            <person name="Dougan E. K."/>
            <person name="Rhodes N."/>
            <person name="Thang M."/>
            <person name="Chan C."/>
        </authorList>
    </citation>
    <scope>NUCLEOTIDE SEQUENCE</scope>
</reference>
<feature type="compositionally biased region" description="Basic and acidic residues" evidence="1">
    <location>
        <begin position="137"/>
        <end position="150"/>
    </location>
</feature>
<proteinExistence type="predicted"/>
<feature type="non-terminal residue" evidence="2">
    <location>
        <position position="181"/>
    </location>
</feature>
<gene>
    <name evidence="2" type="ORF">PGLA2088_LOCUS24731</name>
</gene>
<comment type="caution">
    <text evidence="2">The sequence shown here is derived from an EMBL/GenBank/DDBJ whole genome shotgun (WGS) entry which is preliminary data.</text>
</comment>
<feature type="region of interest" description="Disordered" evidence="1">
    <location>
        <begin position="1"/>
        <end position="21"/>
    </location>
</feature>
<evidence type="ECO:0000256" key="1">
    <source>
        <dbReference type="SAM" id="MobiDB-lite"/>
    </source>
</evidence>
<organism evidence="2 3">
    <name type="scientific">Polarella glacialis</name>
    <name type="common">Dinoflagellate</name>
    <dbReference type="NCBI Taxonomy" id="89957"/>
    <lineage>
        <taxon>Eukaryota</taxon>
        <taxon>Sar</taxon>
        <taxon>Alveolata</taxon>
        <taxon>Dinophyceae</taxon>
        <taxon>Suessiales</taxon>
        <taxon>Suessiaceae</taxon>
        <taxon>Polarella</taxon>
    </lineage>
</organism>
<dbReference type="Proteomes" id="UP000626109">
    <property type="component" value="Unassembled WGS sequence"/>
</dbReference>
<evidence type="ECO:0000313" key="3">
    <source>
        <dbReference type="Proteomes" id="UP000626109"/>
    </source>
</evidence>
<dbReference type="AlphaFoldDB" id="A0A813JQ67"/>
<feature type="region of interest" description="Disordered" evidence="1">
    <location>
        <begin position="80"/>
        <end position="106"/>
    </location>
</feature>
<feature type="region of interest" description="Disordered" evidence="1">
    <location>
        <begin position="118"/>
        <end position="181"/>
    </location>
</feature>
<dbReference type="EMBL" id="CAJNNW010026506">
    <property type="protein sequence ID" value="CAE8685938.1"/>
    <property type="molecule type" value="Genomic_DNA"/>
</dbReference>
<feature type="non-terminal residue" evidence="2">
    <location>
        <position position="1"/>
    </location>
</feature>
<sequence length="181" mass="20384">EGHGSSPLRFHRSKEFSEAHQRAHKEYIRKLGDLVEADTRMMKTKKFKAVSDAAEREEESAKTEDWHQARMRSLHTTYVVNKGKSLRPSSEDSLAGGASTARTPRKEVRMANCALCQRESPLDKLPGSVKRSTLQKLLERNPHSRARKDLLPPVAPKQATENSDSPTQGERTLPPGVRLYD</sequence>
<name>A0A813JQ67_POLGL</name>